<keyword evidence="9" id="KW-0479">Metal-binding</keyword>
<dbReference type="GO" id="GO:0008173">
    <property type="term" value="F:RNA methyltransferase activity"/>
    <property type="evidence" value="ECO:0007669"/>
    <property type="project" value="InterPro"/>
</dbReference>
<evidence type="ECO:0000313" key="13">
    <source>
        <dbReference type="EMBL" id="ORX71353.1"/>
    </source>
</evidence>
<dbReference type="Proteomes" id="UP000193922">
    <property type="component" value="Unassembled WGS sequence"/>
</dbReference>
<sequence>MTDIPKSLKRDLEPKYKIDYGSVLQNQHSVDGTRKMLIGAVFIPEDHRGTLCVSSQIGCSLSCRFCHTGTQKLYRNLTAAEIAGQYMITASLLGDFPLSVNQQRKVSNIVFMGQGEPLYNFRNVSNAIQLLTDKAGIGLPSWRITVSTSGVAPLIPRIAQDMQVGLAISLHSADNDLRSEIMPINKTYPLPVLMESCRDYVKLSSQQTRRITFEYVMLSGVNDSDTDAQRLVDLIRRLPAHVNLIPFNPWPSSIYTASPPARVAHFCSLIRQSGIHASVRTPRGDDILAACGQLKSLHDTKRSAEANRL</sequence>
<evidence type="ECO:0000259" key="12">
    <source>
        <dbReference type="PROSITE" id="PS51918"/>
    </source>
</evidence>
<dbReference type="RefSeq" id="XP_040744868.1">
    <property type="nucleotide sequence ID" value="XM_040890242.1"/>
</dbReference>
<dbReference type="GeneID" id="63806890"/>
<keyword evidence="14" id="KW-1185">Reference proteome</keyword>
<dbReference type="EMBL" id="MCFD01000004">
    <property type="protein sequence ID" value="ORX71353.1"/>
    <property type="molecule type" value="Genomic_DNA"/>
</dbReference>
<evidence type="ECO:0000256" key="6">
    <source>
        <dbReference type="ARBA" id="ARBA00022603"/>
    </source>
</evidence>
<keyword evidence="11" id="KW-0411">Iron-sulfur</keyword>
<dbReference type="STRING" id="61395.A0A1Y1WCT4"/>
<evidence type="ECO:0000256" key="4">
    <source>
        <dbReference type="ARBA" id="ARBA00022490"/>
    </source>
</evidence>
<dbReference type="GO" id="GO:0030488">
    <property type="term" value="P:tRNA methylation"/>
    <property type="evidence" value="ECO:0007669"/>
    <property type="project" value="InterPro"/>
</dbReference>
<dbReference type="GO" id="GO:0005737">
    <property type="term" value="C:cytoplasm"/>
    <property type="evidence" value="ECO:0007669"/>
    <property type="project" value="UniProtKB-SubCell"/>
</dbReference>
<dbReference type="InterPro" id="IPR013785">
    <property type="entry name" value="Aldolase_TIM"/>
</dbReference>
<feature type="domain" description="Radical SAM core" evidence="12">
    <location>
        <begin position="45"/>
        <end position="285"/>
    </location>
</feature>
<evidence type="ECO:0000256" key="3">
    <source>
        <dbReference type="ARBA" id="ARBA00022485"/>
    </source>
</evidence>
<keyword evidence="7" id="KW-0808">Transferase</keyword>
<dbReference type="InterPro" id="IPR058240">
    <property type="entry name" value="rSAM_sf"/>
</dbReference>
<evidence type="ECO:0000256" key="7">
    <source>
        <dbReference type="ARBA" id="ARBA00022679"/>
    </source>
</evidence>
<dbReference type="AlphaFoldDB" id="A0A1Y1WCT4"/>
<keyword evidence="8" id="KW-0949">S-adenosyl-L-methionine</keyword>
<dbReference type="InterPro" id="IPR027492">
    <property type="entry name" value="RNA_MTrfase_RlmN"/>
</dbReference>
<accession>A0A1Y1WCT4</accession>
<dbReference type="PROSITE" id="PS51918">
    <property type="entry name" value="RADICAL_SAM"/>
    <property type="match status" value="1"/>
</dbReference>
<keyword evidence="4" id="KW-0963">Cytoplasm</keyword>
<dbReference type="Gene3D" id="3.20.20.70">
    <property type="entry name" value="Aldolase class I"/>
    <property type="match status" value="1"/>
</dbReference>
<keyword evidence="5" id="KW-0698">rRNA processing</keyword>
<comment type="caution">
    <text evidence="13">The sequence shown here is derived from an EMBL/GenBank/DDBJ whole genome shotgun (WGS) entry which is preliminary data.</text>
</comment>
<evidence type="ECO:0000256" key="5">
    <source>
        <dbReference type="ARBA" id="ARBA00022552"/>
    </source>
</evidence>
<dbReference type="SFLD" id="SFLDG01062">
    <property type="entry name" value="methyltransferase_(Class_A)"/>
    <property type="match status" value="1"/>
</dbReference>
<comment type="cofactor">
    <cofactor evidence="1">
        <name>[4Fe-4S] cluster</name>
        <dbReference type="ChEBI" id="CHEBI:49883"/>
    </cofactor>
</comment>
<dbReference type="PANTHER" id="PTHR30544:SF5">
    <property type="entry name" value="RADICAL SAM CORE DOMAIN-CONTAINING PROTEIN"/>
    <property type="match status" value="1"/>
</dbReference>
<proteinExistence type="predicted"/>
<keyword evidence="10" id="KW-0408">Iron</keyword>
<dbReference type="NCBIfam" id="TIGR00048">
    <property type="entry name" value="rRNA_mod_RlmN"/>
    <property type="match status" value="1"/>
</dbReference>
<dbReference type="GO" id="GO:0070475">
    <property type="term" value="P:rRNA base methylation"/>
    <property type="evidence" value="ECO:0007669"/>
    <property type="project" value="InterPro"/>
</dbReference>
<organism evidence="13 14">
    <name type="scientific">Linderina pennispora</name>
    <dbReference type="NCBI Taxonomy" id="61395"/>
    <lineage>
        <taxon>Eukaryota</taxon>
        <taxon>Fungi</taxon>
        <taxon>Fungi incertae sedis</taxon>
        <taxon>Zoopagomycota</taxon>
        <taxon>Kickxellomycotina</taxon>
        <taxon>Kickxellomycetes</taxon>
        <taxon>Kickxellales</taxon>
        <taxon>Kickxellaceae</taxon>
        <taxon>Linderina</taxon>
    </lineage>
</organism>
<evidence type="ECO:0000256" key="1">
    <source>
        <dbReference type="ARBA" id="ARBA00001966"/>
    </source>
</evidence>
<keyword evidence="3" id="KW-0004">4Fe-4S</keyword>
<keyword evidence="6" id="KW-0489">Methyltransferase</keyword>
<evidence type="ECO:0000256" key="9">
    <source>
        <dbReference type="ARBA" id="ARBA00022723"/>
    </source>
</evidence>
<dbReference type="PIRSF" id="PIRSF006004">
    <property type="entry name" value="CHP00048"/>
    <property type="match status" value="1"/>
</dbReference>
<dbReference type="InterPro" id="IPR004383">
    <property type="entry name" value="rRNA_lsu_MTrfase_RlmN/Cfr"/>
</dbReference>
<reference evidence="13 14" key="1">
    <citation type="submission" date="2016-07" db="EMBL/GenBank/DDBJ databases">
        <title>Pervasive Adenine N6-methylation of Active Genes in Fungi.</title>
        <authorList>
            <consortium name="DOE Joint Genome Institute"/>
            <person name="Mondo S.J."/>
            <person name="Dannebaum R.O."/>
            <person name="Kuo R.C."/>
            <person name="Labutti K."/>
            <person name="Haridas S."/>
            <person name="Kuo A."/>
            <person name="Salamov A."/>
            <person name="Ahrendt S.R."/>
            <person name="Lipzen A."/>
            <person name="Sullivan W."/>
            <person name="Andreopoulos W.B."/>
            <person name="Clum A."/>
            <person name="Lindquist E."/>
            <person name="Daum C."/>
            <person name="Ramamoorthy G.K."/>
            <person name="Gryganskyi A."/>
            <person name="Culley D."/>
            <person name="Magnuson J.K."/>
            <person name="James T.Y."/>
            <person name="O'Malley M.A."/>
            <person name="Stajich J.E."/>
            <person name="Spatafora J.W."/>
            <person name="Visel A."/>
            <person name="Grigoriev I.V."/>
        </authorList>
    </citation>
    <scope>NUCLEOTIDE SEQUENCE [LARGE SCALE GENOMIC DNA]</scope>
    <source>
        <strain evidence="13 14">ATCC 12442</strain>
    </source>
</reference>
<dbReference type="GO" id="GO:0051539">
    <property type="term" value="F:4 iron, 4 sulfur cluster binding"/>
    <property type="evidence" value="ECO:0007669"/>
    <property type="project" value="UniProtKB-KW"/>
</dbReference>
<evidence type="ECO:0000256" key="8">
    <source>
        <dbReference type="ARBA" id="ARBA00022691"/>
    </source>
</evidence>
<dbReference type="SUPFAM" id="SSF102114">
    <property type="entry name" value="Radical SAM enzymes"/>
    <property type="match status" value="1"/>
</dbReference>
<dbReference type="SFLD" id="SFLDS00029">
    <property type="entry name" value="Radical_SAM"/>
    <property type="match status" value="1"/>
</dbReference>
<comment type="subcellular location">
    <subcellularLocation>
        <location evidence="2">Cytoplasm</location>
    </subcellularLocation>
</comment>
<dbReference type="Pfam" id="PF04055">
    <property type="entry name" value="Radical_SAM"/>
    <property type="match status" value="1"/>
</dbReference>
<dbReference type="GO" id="GO:0046872">
    <property type="term" value="F:metal ion binding"/>
    <property type="evidence" value="ECO:0007669"/>
    <property type="project" value="UniProtKB-KW"/>
</dbReference>
<dbReference type="InterPro" id="IPR040072">
    <property type="entry name" value="Methyltransferase_A"/>
</dbReference>
<dbReference type="OrthoDB" id="538249at2759"/>
<evidence type="ECO:0000256" key="11">
    <source>
        <dbReference type="ARBA" id="ARBA00023014"/>
    </source>
</evidence>
<gene>
    <name evidence="13" type="ORF">DL89DRAFT_291872</name>
</gene>
<dbReference type="CDD" id="cd01335">
    <property type="entry name" value="Radical_SAM"/>
    <property type="match status" value="1"/>
</dbReference>
<protein>
    <recommendedName>
        <fullName evidence="12">Radical SAM core domain-containing protein</fullName>
    </recommendedName>
</protein>
<evidence type="ECO:0000256" key="10">
    <source>
        <dbReference type="ARBA" id="ARBA00023004"/>
    </source>
</evidence>
<evidence type="ECO:0000313" key="14">
    <source>
        <dbReference type="Proteomes" id="UP000193922"/>
    </source>
</evidence>
<dbReference type="InterPro" id="IPR007197">
    <property type="entry name" value="rSAM"/>
</dbReference>
<evidence type="ECO:0000256" key="2">
    <source>
        <dbReference type="ARBA" id="ARBA00004496"/>
    </source>
</evidence>
<dbReference type="PANTHER" id="PTHR30544">
    <property type="entry name" value="23S RRNA METHYLTRANSFERASE"/>
    <property type="match status" value="1"/>
</dbReference>
<name>A0A1Y1WCT4_9FUNG</name>